<dbReference type="EMBL" id="JYNU01000058">
    <property type="protein sequence ID" value="KMO68218.1"/>
    <property type="molecule type" value="Genomic_DNA"/>
</dbReference>
<evidence type="ECO:0000313" key="3">
    <source>
        <dbReference type="EMBL" id="KMO68218.1"/>
    </source>
</evidence>
<proteinExistence type="predicted"/>
<dbReference type="AlphaFoldDB" id="A0A0J6VFE9"/>
<feature type="chain" id="PRO_5038333747" evidence="2">
    <location>
        <begin position="22"/>
        <end position="633"/>
    </location>
</feature>
<evidence type="ECO:0000256" key="1">
    <source>
        <dbReference type="SAM" id="MobiDB-lite"/>
    </source>
</evidence>
<feature type="compositionally biased region" description="Basic and acidic residues" evidence="1">
    <location>
        <begin position="57"/>
        <end position="78"/>
    </location>
</feature>
<gene>
    <name evidence="3" type="ORF">MOBUDSM44075_05218</name>
</gene>
<evidence type="ECO:0000313" key="4">
    <source>
        <dbReference type="Proteomes" id="UP000036313"/>
    </source>
</evidence>
<feature type="signal peptide" evidence="2">
    <location>
        <begin position="1"/>
        <end position="21"/>
    </location>
</feature>
<dbReference type="PATRIC" id="fig|1807.14.peg.5259"/>
<feature type="region of interest" description="Disordered" evidence="1">
    <location>
        <begin position="33"/>
        <end position="136"/>
    </location>
</feature>
<name>A0A0J6VFE9_9MYCO</name>
<feature type="compositionally biased region" description="Basic and acidic residues" evidence="1">
    <location>
        <begin position="108"/>
        <end position="120"/>
    </location>
</feature>
<comment type="caution">
    <text evidence="3">The sequence shown here is derived from an EMBL/GenBank/DDBJ whole genome shotgun (WGS) entry which is preliminary data.</text>
</comment>
<reference evidence="3 4" key="1">
    <citation type="journal article" date="2015" name="Genome Biol. Evol.">
        <title>Characterization of Three Mycobacterium spp. with Potential Use in Bioremediation by Genome Sequencing and Comparative Genomics.</title>
        <authorList>
            <person name="Das S."/>
            <person name="Pettersson B.M."/>
            <person name="Behra P.R."/>
            <person name="Ramesh M."/>
            <person name="Dasgupta S."/>
            <person name="Bhattacharya A."/>
            <person name="Kirsebom L.A."/>
        </authorList>
    </citation>
    <scope>NUCLEOTIDE SEQUENCE [LARGE SCALE GENOMIC DNA]</scope>
    <source>
        <strain evidence="3 4">DSM 44075</strain>
    </source>
</reference>
<keyword evidence="2" id="KW-0732">Signal</keyword>
<organism evidence="3 4">
    <name type="scientific">Mycolicibacterium obuense</name>
    <dbReference type="NCBI Taxonomy" id="1807"/>
    <lineage>
        <taxon>Bacteria</taxon>
        <taxon>Bacillati</taxon>
        <taxon>Actinomycetota</taxon>
        <taxon>Actinomycetes</taxon>
        <taxon>Mycobacteriales</taxon>
        <taxon>Mycobacteriaceae</taxon>
        <taxon>Mycolicibacterium</taxon>
    </lineage>
</organism>
<evidence type="ECO:0000256" key="2">
    <source>
        <dbReference type="SAM" id="SignalP"/>
    </source>
</evidence>
<feature type="compositionally biased region" description="Low complexity" evidence="1">
    <location>
        <begin position="33"/>
        <end position="46"/>
    </location>
</feature>
<dbReference type="RefSeq" id="WP_048425223.1">
    <property type="nucleotide sequence ID" value="NZ_JYNU01000058.1"/>
</dbReference>
<dbReference type="Proteomes" id="UP000036313">
    <property type="component" value="Unassembled WGS sequence"/>
</dbReference>
<accession>A0A0J6VFE9</accession>
<sequence length="633" mass="65925" precursor="true">MNASRVIGRVGALAVFFGVGAAAVTVCPLASAVPDSSASDSVHAASTETSRKVAARPLRDRVKDGAETPKPRHRDLMATRRASRQTPDDDPAIADSTGAAPRTRKLAAVRESRPAVRENPSDTAPPEAKTERSTVTVAPSPLLKRAEMRAARDVPPGVVSLALTSVLEVGFAAVVSVLNIGMPSPTAAPPRLKLNGYSLVPDSPEEIGSFYGRWTYLPGAPSLVQGQQKFDIIDPRTKASVGEFDALIGRGLGYNYTSLLVTDNGGGNVGTGPGQVPPVGSLIATFKVGPVGWAYSSMPTASGDVISFTIVTPFGSIPLPLTFDGAAGIADHTFDNRPVKLTNGYSIAPADPDGETITATSGIQPLFTSIQGRQVFGIYDSTGAQVGNFEGVFTTTSDILGTYTQAILVTANDGVNVGTGAGQIPPVGSVYNVVYAGGDDNYVLYQSLPAPTGDVVVVEQVGPGTVQTSTKTFIDASLPQSTQPLRVTRSLTLVPVSALAPVGVNGLPPREVQYQGYQRFDVYDAGGNRVGSFDADVATQSDLYGIHSEAVLVTNVVDGDAGTGRGETPPVGSVFNIVSLGDSGFGSVQFVMPDGKVDIKRSWISTPLGNVPVFRARTWVPDRVDVSFAHTTV</sequence>
<protein>
    <submittedName>
        <fullName evidence="3">Uncharacterized protein</fullName>
    </submittedName>
</protein>